<gene>
    <name evidence="3" type="primary">ureD</name>
    <name evidence="4" type="ORF">ACFO5X_04950</name>
</gene>
<keyword evidence="3" id="KW-0963">Cytoplasm</keyword>
<evidence type="ECO:0000256" key="3">
    <source>
        <dbReference type="HAMAP-Rule" id="MF_01384"/>
    </source>
</evidence>
<keyword evidence="3" id="KW-0996">Nickel insertion</keyword>
<dbReference type="RefSeq" id="WP_380716127.1">
    <property type="nucleotide sequence ID" value="NZ_JBHSGI010000002.1"/>
</dbReference>
<comment type="similarity">
    <text evidence="1 3">Belongs to the UreD family.</text>
</comment>
<keyword evidence="5" id="KW-1185">Reference proteome</keyword>
<comment type="subcellular location">
    <subcellularLocation>
        <location evidence="3">Cytoplasm</location>
    </subcellularLocation>
</comment>
<dbReference type="Proteomes" id="UP001595973">
    <property type="component" value="Unassembled WGS sequence"/>
</dbReference>
<dbReference type="InterPro" id="IPR002669">
    <property type="entry name" value="UreD"/>
</dbReference>
<dbReference type="HAMAP" id="MF_01384">
    <property type="entry name" value="UreD"/>
    <property type="match status" value="1"/>
</dbReference>
<proteinExistence type="inferred from homology"/>
<protein>
    <recommendedName>
        <fullName evidence="3">Urease accessory protein UreD</fullName>
    </recommendedName>
</protein>
<dbReference type="EMBL" id="JBHSGI010000002">
    <property type="protein sequence ID" value="MFC4667893.1"/>
    <property type="molecule type" value="Genomic_DNA"/>
</dbReference>
<sequence>MRQPRAVGRLRVAAKRRDGRSVLSELYQQGASKALLPRTAGPALTAVTLNTAGGMTGGDSFRIAGRAESDAHLVMTTQAAERVYRAQPGEVAALDVTLEVGADARLDWLPQETILFDRCALSRRLTAELDPTATFLMVEPLIFGRAAMGETLTEGLFRERVEVRRDGALVFADATLLRGNIQAQLDETAIAGGAGAMAALLFVSDSAEAHLAPLRALLPATGGASLIRPGVLFARVLAPDGYTLRQSLLPAIERLSGAPLPRTWML</sequence>
<keyword evidence="2 3" id="KW-0143">Chaperone</keyword>
<comment type="subunit">
    <text evidence="3">UreD, UreF and UreG form a complex that acts as a GTP-hydrolysis-dependent molecular chaperone, activating the urease apoprotein by helping to assemble the nickel containing metallocenter of UreC. The UreE protein probably delivers the nickel.</text>
</comment>
<accession>A0ABV9KD25</accession>
<evidence type="ECO:0000313" key="4">
    <source>
        <dbReference type="EMBL" id="MFC4667893.1"/>
    </source>
</evidence>
<organism evidence="4 5">
    <name type="scientific">Seohaeicola nanhaiensis</name>
    <dbReference type="NCBI Taxonomy" id="1387282"/>
    <lineage>
        <taxon>Bacteria</taxon>
        <taxon>Pseudomonadati</taxon>
        <taxon>Pseudomonadota</taxon>
        <taxon>Alphaproteobacteria</taxon>
        <taxon>Rhodobacterales</taxon>
        <taxon>Roseobacteraceae</taxon>
        <taxon>Seohaeicola</taxon>
    </lineage>
</organism>
<evidence type="ECO:0000256" key="1">
    <source>
        <dbReference type="ARBA" id="ARBA00007177"/>
    </source>
</evidence>
<dbReference type="PANTHER" id="PTHR33643:SF1">
    <property type="entry name" value="UREASE ACCESSORY PROTEIN D"/>
    <property type="match status" value="1"/>
</dbReference>
<comment type="function">
    <text evidence="3">Required for maturation of urease via the functional incorporation of the urease nickel metallocenter.</text>
</comment>
<comment type="caution">
    <text evidence="4">The sequence shown here is derived from an EMBL/GenBank/DDBJ whole genome shotgun (WGS) entry which is preliminary data.</text>
</comment>
<name>A0ABV9KD25_9RHOB</name>
<dbReference type="PANTHER" id="PTHR33643">
    <property type="entry name" value="UREASE ACCESSORY PROTEIN D"/>
    <property type="match status" value="1"/>
</dbReference>
<dbReference type="Pfam" id="PF01774">
    <property type="entry name" value="UreD"/>
    <property type="match status" value="1"/>
</dbReference>
<reference evidence="5" key="1">
    <citation type="journal article" date="2019" name="Int. J. Syst. Evol. Microbiol.">
        <title>The Global Catalogue of Microorganisms (GCM) 10K type strain sequencing project: providing services to taxonomists for standard genome sequencing and annotation.</title>
        <authorList>
            <consortium name="The Broad Institute Genomics Platform"/>
            <consortium name="The Broad Institute Genome Sequencing Center for Infectious Disease"/>
            <person name="Wu L."/>
            <person name="Ma J."/>
        </authorList>
    </citation>
    <scope>NUCLEOTIDE SEQUENCE [LARGE SCALE GENOMIC DNA]</scope>
    <source>
        <strain evidence="5">CGMCC 4.7283</strain>
    </source>
</reference>
<evidence type="ECO:0000256" key="2">
    <source>
        <dbReference type="ARBA" id="ARBA00023186"/>
    </source>
</evidence>
<evidence type="ECO:0000313" key="5">
    <source>
        <dbReference type="Proteomes" id="UP001595973"/>
    </source>
</evidence>